<dbReference type="Proteomes" id="UP000292423">
    <property type="component" value="Unassembled WGS sequence"/>
</dbReference>
<dbReference type="EMBL" id="SHKX01000018">
    <property type="protein sequence ID" value="RZU35397.1"/>
    <property type="molecule type" value="Genomic_DNA"/>
</dbReference>
<dbReference type="AlphaFoldDB" id="A0A4Q7YDM3"/>
<reference evidence="1 2" key="1">
    <citation type="submission" date="2019-02" db="EMBL/GenBank/DDBJ databases">
        <title>Genomic Encyclopedia of Type Strains, Phase IV (KMG-IV): sequencing the most valuable type-strain genomes for metagenomic binning, comparative biology and taxonomic classification.</title>
        <authorList>
            <person name="Goeker M."/>
        </authorList>
    </citation>
    <scope>NUCLEOTIDE SEQUENCE [LARGE SCALE GENOMIC DNA]</scope>
    <source>
        <strain evidence="1 2">DSM 105135</strain>
    </source>
</reference>
<keyword evidence="2" id="KW-1185">Reference proteome</keyword>
<protein>
    <recommendedName>
        <fullName evidence="3">Acetyltransferase (GNAT) family protein</fullName>
    </recommendedName>
</protein>
<evidence type="ECO:0000313" key="1">
    <source>
        <dbReference type="EMBL" id="RZU35397.1"/>
    </source>
</evidence>
<evidence type="ECO:0008006" key="3">
    <source>
        <dbReference type="Google" id="ProtNLM"/>
    </source>
</evidence>
<organism evidence="1 2">
    <name type="scientific">Fluviicoccus keumensis</name>
    <dbReference type="NCBI Taxonomy" id="1435465"/>
    <lineage>
        <taxon>Bacteria</taxon>
        <taxon>Pseudomonadati</taxon>
        <taxon>Pseudomonadota</taxon>
        <taxon>Gammaproteobacteria</taxon>
        <taxon>Moraxellales</taxon>
        <taxon>Moraxellaceae</taxon>
        <taxon>Fluviicoccus</taxon>
    </lineage>
</organism>
<evidence type="ECO:0000313" key="2">
    <source>
        <dbReference type="Proteomes" id="UP000292423"/>
    </source>
</evidence>
<comment type="caution">
    <text evidence="1">The sequence shown here is derived from an EMBL/GenBank/DDBJ whole genome shotgun (WGS) entry which is preliminary data.</text>
</comment>
<sequence length="283" mass="32780">MELSHSREALKASYYPLSRISVIDIRQMYAVYSRYYERTDWDLFLRDLSKKTGAFLIRRKSDNLIVGFSTIVSSDMVIRGKKSRGVFSGDTIIERAYWGSRVLQIAFTKFMLAEKIRYPRQPIYWLLISKGFKTYLLLANNFLEFYPNPRGNHGDDLSDVVDTYCNEMFPEFYDREKRILDFGQDYQCLKGDVAEITDEMRLSTPAIRFFEERNPEWRRGTELPCVGVFDWKALANYAYVFANKAASKGREDARRAAEAAAAVPRLHAVDAPGANTFQLRRSA</sequence>
<dbReference type="RefSeq" id="WP_130415941.1">
    <property type="nucleotide sequence ID" value="NZ_SHKX01000018.1"/>
</dbReference>
<dbReference type="OrthoDB" id="333393at2"/>
<gene>
    <name evidence="1" type="ORF">EV700_3350</name>
</gene>
<accession>A0A4Q7YDM3</accession>
<name>A0A4Q7YDM3_9GAMM</name>
<proteinExistence type="predicted"/>